<dbReference type="EMBL" id="LLXL01006241">
    <property type="protein sequence ID" value="PKK56084.1"/>
    <property type="molecule type" value="Genomic_DNA"/>
</dbReference>
<evidence type="ECO:0000256" key="1">
    <source>
        <dbReference type="SAM" id="MobiDB-lite"/>
    </source>
</evidence>
<reference evidence="2 3" key="1">
    <citation type="submission" date="2016-04" db="EMBL/GenBank/DDBJ databases">
        <title>Genome analyses suggest a sexual origin of heterokaryosis in a supposedly ancient asexual fungus.</title>
        <authorList>
            <person name="Ropars J."/>
            <person name="Sedzielewska K."/>
            <person name="Noel J."/>
            <person name="Charron P."/>
            <person name="Farinelli L."/>
            <person name="Marton T."/>
            <person name="Kruger M."/>
            <person name="Pelin A."/>
            <person name="Brachmann A."/>
            <person name="Corradi N."/>
        </authorList>
    </citation>
    <scope>NUCLEOTIDE SEQUENCE [LARGE SCALE GENOMIC DNA]</scope>
    <source>
        <strain evidence="2 3">C2</strain>
    </source>
</reference>
<feature type="compositionally biased region" description="Polar residues" evidence="1">
    <location>
        <begin position="7"/>
        <end position="30"/>
    </location>
</feature>
<accession>A0A2N1M370</accession>
<feature type="region of interest" description="Disordered" evidence="1">
    <location>
        <begin position="1"/>
        <end position="89"/>
    </location>
</feature>
<organism evidence="2 3">
    <name type="scientific">Rhizophagus irregularis</name>
    <dbReference type="NCBI Taxonomy" id="588596"/>
    <lineage>
        <taxon>Eukaryota</taxon>
        <taxon>Fungi</taxon>
        <taxon>Fungi incertae sedis</taxon>
        <taxon>Mucoromycota</taxon>
        <taxon>Glomeromycotina</taxon>
        <taxon>Glomeromycetes</taxon>
        <taxon>Glomerales</taxon>
        <taxon>Glomeraceae</taxon>
        <taxon>Rhizophagus</taxon>
    </lineage>
</organism>
<name>A0A2N1M370_9GLOM</name>
<feature type="compositionally biased region" description="Low complexity" evidence="1">
    <location>
        <begin position="45"/>
        <end position="68"/>
    </location>
</feature>
<comment type="caution">
    <text evidence="2">The sequence shown here is derived from an EMBL/GenBank/DDBJ whole genome shotgun (WGS) entry which is preliminary data.</text>
</comment>
<feature type="compositionally biased region" description="Polar residues" evidence="1">
    <location>
        <begin position="69"/>
        <end position="78"/>
    </location>
</feature>
<reference evidence="2 3" key="2">
    <citation type="submission" date="2017-10" db="EMBL/GenBank/DDBJ databases">
        <title>Extensive intraspecific genome diversity in a model arbuscular mycorrhizal fungus.</title>
        <authorList>
            <person name="Chen E.C.H."/>
            <person name="Morin E."/>
            <person name="Baudet D."/>
            <person name="Noel J."/>
            <person name="Ndikumana S."/>
            <person name="Charron P."/>
            <person name="St-Onge C."/>
            <person name="Giorgi J."/>
            <person name="Grigoriev I.V."/>
            <person name="Roux C."/>
            <person name="Martin F.M."/>
            <person name="Corradi N."/>
        </authorList>
    </citation>
    <scope>NUCLEOTIDE SEQUENCE [LARGE SCALE GENOMIC DNA]</scope>
    <source>
        <strain evidence="2 3">C2</strain>
    </source>
</reference>
<evidence type="ECO:0000313" key="2">
    <source>
        <dbReference type="EMBL" id="PKK56084.1"/>
    </source>
</evidence>
<proteinExistence type="predicted"/>
<dbReference type="Proteomes" id="UP000233469">
    <property type="component" value="Unassembled WGS sequence"/>
</dbReference>
<dbReference type="AlphaFoldDB" id="A0A2N1M370"/>
<sequence>MSKRKQPSTSLPQQPTRIQPSRTSKTPALPTSSTSRTQTSKKKQSPASPTSSTSQQTRTQSSQNRQSPAPSTSSNGTWNGWEISKLPPKQRLKIELKKNQMTKMGNELEKLATIKKRMRSMGFK</sequence>
<protein>
    <submittedName>
        <fullName evidence="2">Uncharacterized protein</fullName>
    </submittedName>
</protein>
<dbReference type="VEuPathDB" id="FungiDB:FUN_002120"/>
<evidence type="ECO:0000313" key="3">
    <source>
        <dbReference type="Proteomes" id="UP000233469"/>
    </source>
</evidence>
<gene>
    <name evidence="2" type="ORF">RhiirC2_872114</name>
</gene>